<feature type="transmembrane region" description="Helical" evidence="1">
    <location>
        <begin position="60"/>
        <end position="80"/>
    </location>
</feature>
<dbReference type="RefSeq" id="WP_099096176.1">
    <property type="nucleotide sequence ID" value="NZ_PDNU01000028.1"/>
</dbReference>
<dbReference type="Pfam" id="PF07331">
    <property type="entry name" value="TctB"/>
    <property type="match status" value="1"/>
</dbReference>
<dbReference type="EMBL" id="PDNU01000028">
    <property type="protein sequence ID" value="PHK94262.1"/>
    <property type="molecule type" value="Genomic_DNA"/>
</dbReference>
<feature type="domain" description="DUF1468" evidence="2">
    <location>
        <begin position="26"/>
        <end position="156"/>
    </location>
</feature>
<keyword evidence="4" id="KW-1185">Reference proteome</keyword>
<name>A0A2C6Y0E9_9PROT</name>
<evidence type="ECO:0000259" key="2">
    <source>
        <dbReference type="Pfam" id="PF07331"/>
    </source>
</evidence>
<reference evidence="3 4" key="1">
    <citation type="submission" date="2017-10" db="EMBL/GenBank/DDBJ databases">
        <authorList>
            <person name="Banno H."/>
            <person name="Chua N.-H."/>
        </authorList>
    </citation>
    <scope>NUCLEOTIDE SEQUENCE [LARGE SCALE GENOMIC DNA]</scope>
    <source>
        <strain evidence="3 4">YW11</strain>
    </source>
</reference>
<feature type="transmembrane region" description="Helical" evidence="1">
    <location>
        <begin position="128"/>
        <end position="147"/>
    </location>
</feature>
<protein>
    <recommendedName>
        <fullName evidence="2">DUF1468 domain-containing protein</fullName>
    </recommendedName>
</protein>
<accession>A0A2C6Y0E9</accession>
<proteinExistence type="predicted"/>
<evidence type="ECO:0000256" key="1">
    <source>
        <dbReference type="SAM" id="Phobius"/>
    </source>
</evidence>
<evidence type="ECO:0000313" key="3">
    <source>
        <dbReference type="EMBL" id="PHK94262.1"/>
    </source>
</evidence>
<evidence type="ECO:0000313" key="4">
    <source>
        <dbReference type="Proteomes" id="UP000223527"/>
    </source>
</evidence>
<organism evidence="3 4">
    <name type="scientific">Teichococcus rhizosphaerae</name>
    <dbReference type="NCBI Taxonomy" id="1335062"/>
    <lineage>
        <taxon>Bacteria</taxon>
        <taxon>Pseudomonadati</taxon>
        <taxon>Pseudomonadota</taxon>
        <taxon>Alphaproteobacteria</taxon>
        <taxon>Acetobacterales</taxon>
        <taxon>Roseomonadaceae</taxon>
        <taxon>Roseomonas</taxon>
    </lineage>
</organism>
<feature type="transmembrane region" description="Helical" evidence="1">
    <location>
        <begin position="92"/>
        <end position="122"/>
    </location>
</feature>
<comment type="caution">
    <text evidence="3">The sequence shown here is derived from an EMBL/GenBank/DDBJ whole genome shotgun (WGS) entry which is preliminary data.</text>
</comment>
<keyword evidence="1" id="KW-0472">Membrane</keyword>
<gene>
    <name evidence="3" type="ORF">CR162_14115</name>
</gene>
<dbReference type="AlphaFoldDB" id="A0A2C6Y0E9"/>
<sequence length="162" mass="16756">MPAPPLPEAAPHPPRALPRSTLPDRALALLLLLLAALAIWSAQGLVVPFAGDPVGPKAFPTVIGVVLGLAALALLLRPGLGWESAGRPWRGIVCIAAMLAYAFIVVPLGFILSTALLCLVIARAFAGSWAQSLLAAALTAPGLFLLLDRVLDLPLPRGPLGF</sequence>
<dbReference type="InterPro" id="IPR009936">
    <property type="entry name" value="DUF1468"/>
</dbReference>
<keyword evidence="1" id="KW-1133">Transmembrane helix</keyword>
<dbReference type="OrthoDB" id="5519430at2"/>
<keyword evidence="1" id="KW-0812">Transmembrane</keyword>
<dbReference type="Proteomes" id="UP000223527">
    <property type="component" value="Unassembled WGS sequence"/>
</dbReference>